<gene>
    <name evidence="2" type="ORF">JKJ07_23055</name>
</gene>
<dbReference type="Proteomes" id="UP000598996">
    <property type="component" value="Unassembled WGS sequence"/>
</dbReference>
<comment type="caution">
    <text evidence="2">The sequence shown here is derived from an EMBL/GenBank/DDBJ whole genome shotgun (WGS) entry which is preliminary data.</text>
</comment>
<protein>
    <recommendedName>
        <fullName evidence="4">Ig-like domain repeat protein</fullName>
    </recommendedName>
</protein>
<dbReference type="SUPFAM" id="SSF63825">
    <property type="entry name" value="YWTD domain"/>
    <property type="match status" value="1"/>
</dbReference>
<dbReference type="EMBL" id="JAENHO010000006">
    <property type="protein sequence ID" value="MBL7257180.1"/>
    <property type="molecule type" value="Genomic_DNA"/>
</dbReference>
<organism evidence="2 3">
    <name type="scientific">Paractinoplanes lichenicola</name>
    <dbReference type="NCBI Taxonomy" id="2802976"/>
    <lineage>
        <taxon>Bacteria</taxon>
        <taxon>Bacillati</taxon>
        <taxon>Actinomycetota</taxon>
        <taxon>Actinomycetes</taxon>
        <taxon>Micromonosporales</taxon>
        <taxon>Micromonosporaceae</taxon>
        <taxon>Paractinoplanes</taxon>
    </lineage>
</organism>
<evidence type="ECO:0000313" key="2">
    <source>
        <dbReference type="EMBL" id="MBL7257180.1"/>
    </source>
</evidence>
<dbReference type="Gene3D" id="2.130.10.10">
    <property type="entry name" value="YVTN repeat-like/Quinoprotein amine dehydrogenase"/>
    <property type="match status" value="1"/>
</dbReference>
<accession>A0ABS1VR77</accession>
<dbReference type="RefSeq" id="WP_202993767.1">
    <property type="nucleotide sequence ID" value="NZ_JAENHO010000006.1"/>
</dbReference>
<feature type="chain" id="PRO_5045676988" description="Ig-like domain repeat protein" evidence="1">
    <location>
        <begin position="32"/>
        <end position="638"/>
    </location>
</feature>
<evidence type="ECO:0000256" key="1">
    <source>
        <dbReference type="SAM" id="SignalP"/>
    </source>
</evidence>
<proteinExistence type="predicted"/>
<reference evidence="2 3" key="1">
    <citation type="submission" date="2021-01" db="EMBL/GenBank/DDBJ databases">
        <title>Actinoplanes sp. nov. LDG1-01 isolated from lichen.</title>
        <authorList>
            <person name="Saeng-In P."/>
            <person name="Phongsopitanun W."/>
            <person name="Kanchanasin P."/>
            <person name="Yuki M."/>
            <person name="Kudo T."/>
            <person name="Ohkuma M."/>
            <person name="Tanasupawat S."/>
        </authorList>
    </citation>
    <scope>NUCLEOTIDE SEQUENCE [LARGE SCALE GENOMIC DNA]</scope>
    <source>
        <strain evidence="2 3">LDG1-01</strain>
    </source>
</reference>
<dbReference type="InterPro" id="IPR015943">
    <property type="entry name" value="WD40/YVTN_repeat-like_dom_sf"/>
</dbReference>
<name>A0ABS1VR77_9ACTN</name>
<evidence type="ECO:0008006" key="4">
    <source>
        <dbReference type="Google" id="ProtNLM"/>
    </source>
</evidence>
<evidence type="ECO:0000313" key="3">
    <source>
        <dbReference type="Proteomes" id="UP000598996"/>
    </source>
</evidence>
<keyword evidence="3" id="KW-1185">Reference proteome</keyword>
<sequence length="638" mass="65554">MSHRIVRAALSAALVAGSTALVLSVSGPAHAVDLTAPLPITSFGDIVVNPKSQLIFISDPAAGKLITTNYAGVVQKTTDKLPSIAGLALDEEDGDVYAAVPDAKAIVVFKPDGTRLQTFTATGNVRPVSLAAAGDRIWFGEADGGIGRLDRGGDEPDLVPDAVSTGLTATPVLTGSGSLLAAADPAATPGTVAVADVAPATPAVVTAQAGAGQAKALAFGAGRLLVAGSQGLARAVKPADLSTIQNYTAAADNNTVAVSSTGSVAVGSSKAVSVFAADSATATKQFTVRTAGVLQPGGLAWQPGGPRLFGVSGQAGQFDLQIFGDPAVLATKVGLTVPAKAELGKTVTISGAFTAPIPAGLPVTITRKDAAGSRRVGPTTVPANGKFTISDKPTRTGTVTYTVAFAGNGDYSPATITKSFGVGTTKTTTLALARSGSGVLAYGTTVTLTAKLGPTHSSRVVEIWADPFGADQANRLVRKATANSQGVVTTTFKVTRHTTFSAIYRGDLFTGARTATTTVSVKTSVTTSIARSYKVAKIGGVSYHHLRKTVNPYITTKSPAVPGRKVYLQLEYFNGTQWKVWQAGWFGLNTYGNLYNELSGTHTPGVKYRLRAIYLYAKSGDTLNATTYGNYQFFTFTN</sequence>
<keyword evidence="1" id="KW-0732">Signal</keyword>
<feature type="signal peptide" evidence="1">
    <location>
        <begin position="1"/>
        <end position="31"/>
    </location>
</feature>